<gene>
    <name evidence="4" type="ORF">CLPU_3c02790</name>
</gene>
<dbReference type="Pfam" id="PF13649">
    <property type="entry name" value="Methyltransf_25"/>
    <property type="match status" value="1"/>
</dbReference>
<dbReference type="Gene3D" id="2.20.25.110">
    <property type="entry name" value="S-adenosyl-L-methionine-dependent methyltransferases"/>
    <property type="match status" value="1"/>
</dbReference>
<name>A0A0L0WDE4_GOTPU</name>
<dbReference type="InterPro" id="IPR029063">
    <property type="entry name" value="SAM-dependent_MTases_sf"/>
</dbReference>
<dbReference type="SUPFAM" id="SSF53335">
    <property type="entry name" value="S-adenosyl-L-methionine-dependent methyltransferases"/>
    <property type="match status" value="1"/>
</dbReference>
<dbReference type="GO" id="GO:0032259">
    <property type="term" value="P:methylation"/>
    <property type="evidence" value="ECO:0007669"/>
    <property type="project" value="UniProtKB-KW"/>
</dbReference>
<evidence type="ECO:0000313" key="4">
    <source>
        <dbReference type="EMBL" id="KNF09499.1"/>
    </source>
</evidence>
<reference evidence="5" key="1">
    <citation type="submission" date="2015-07" db="EMBL/GenBank/DDBJ databases">
        <title>Draft genome sequence of the purine-degrading Gottschalkia purinilyticum DSM 1384 (formerly Clostridium purinilyticum).</title>
        <authorList>
            <person name="Poehlein A."/>
            <person name="Schiel-Bengelsdorf B."/>
            <person name="Bengelsdorf F.R."/>
            <person name="Daniel R."/>
            <person name="Duerre P."/>
        </authorList>
    </citation>
    <scope>NUCLEOTIDE SEQUENCE [LARGE SCALE GENOMIC DNA]</scope>
    <source>
        <strain evidence="5">DSM 1384</strain>
    </source>
</reference>
<dbReference type="AlphaFoldDB" id="A0A0L0WDE4"/>
<dbReference type="GO" id="GO:0008168">
    <property type="term" value="F:methyltransferase activity"/>
    <property type="evidence" value="ECO:0007669"/>
    <property type="project" value="UniProtKB-KW"/>
</dbReference>
<dbReference type="PANTHER" id="PTHR43861:SF1">
    <property type="entry name" value="TRANS-ACONITATE 2-METHYLTRANSFERASE"/>
    <property type="match status" value="1"/>
</dbReference>
<comment type="caution">
    <text evidence="4">The sequence shown here is derived from an EMBL/GenBank/DDBJ whole genome shotgun (WGS) entry which is preliminary data.</text>
</comment>
<dbReference type="PANTHER" id="PTHR43861">
    <property type="entry name" value="TRANS-ACONITATE 2-METHYLTRANSFERASE-RELATED"/>
    <property type="match status" value="1"/>
</dbReference>
<keyword evidence="5" id="KW-1185">Reference proteome</keyword>
<keyword evidence="2 4" id="KW-0808">Transferase</keyword>
<dbReference type="RefSeq" id="WP_050354479.1">
    <property type="nucleotide sequence ID" value="NZ_LGSS01000003.1"/>
</dbReference>
<dbReference type="EMBL" id="LGSS01000003">
    <property type="protein sequence ID" value="KNF09499.1"/>
    <property type="molecule type" value="Genomic_DNA"/>
</dbReference>
<dbReference type="STRING" id="1503.CLPU_3c02790"/>
<accession>A0A0L0WDE4</accession>
<organism evidence="4 5">
    <name type="scientific">Gottschalkia purinilytica</name>
    <name type="common">Clostridium purinilyticum</name>
    <dbReference type="NCBI Taxonomy" id="1503"/>
    <lineage>
        <taxon>Bacteria</taxon>
        <taxon>Bacillati</taxon>
        <taxon>Bacillota</taxon>
        <taxon>Tissierellia</taxon>
        <taxon>Tissierellales</taxon>
        <taxon>Gottschalkiaceae</taxon>
        <taxon>Gottschalkia</taxon>
    </lineage>
</organism>
<feature type="domain" description="Methyltransferase" evidence="3">
    <location>
        <begin position="35"/>
        <end position="133"/>
    </location>
</feature>
<dbReference type="Proteomes" id="UP000037267">
    <property type="component" value="Unassembled WGS sequence"/>
</dbReference>
<evidence type="ECO:0000256" key="2">
    <source>
        <dbReference type="ARBA" id="ARBA00022679"/>
    </source>
</evidence>
<evidence type="ECO:0000313" key="5">
    <source>
        <dbReference type="Proteomes" id="UP000037267"/>
    </source>
</evidence>
<protein>
    <submittedName>
        <fullName evidence="4">Methyltransferase domain-containing protein</fullName>
    </submittedName>
</protein>
<evidence type="ECO:0000256" key="1">
    <source>
        <dbReference type="ARBA" id="ARBA00022603"/>
    </source>
</evidence>
<dbReference type="CDD" id="cd02440">
    <property type="entry name" value="AdoMet_MTases"/>
    <property type="match status" value="1"/>
</dbReference>
<proteinExistence type="predicted"/>
<keyword evidence="1 4" id="KW-0489">Methyltransferase</keyword>
<evidence type="ECO:0000259" key="3">
    <source>
        <dbReference type="Pfam" id="PF13649"/>
    </source>
</evidence>
<dbReference type="InterPro" id="IPR041698">
    <property type="entry name" value="Methyltransf_25"/>
</dbReference>
<sequence length="245" mass="28715">MGFYEELSKYYDIVFPTSMMTVKFISDRVKKHSKILDIACGTGNYSIELSKLGYKVDGVDLDDEMINNALNKANENNLKINFKAGDMRDIHNILKDESYDMVFCIGNSLVHLQSLKEIEELIKNIYQITRENGKIIIQIVNYDRILDFNIDYLPTISDKDKGIEFIRKYDYDDKDKKVYFNTELVVKRDERKESYTNSIPLFPLRVSELEDILKNIGFKRIELYGSFKEDKYTKDSFHTIVVAEK</sequence>
<dbReference type="Gene3D" id="3.40.50.150">
    <property type="entry name" value="Vaccinia Virus protein VP39"/>
    <property type="match status" value="1"/>
</dbReference>
<dbReference type="OrthoDB" id="5522265at2"/>